<dbReference type="InterPro" id="IPR036691">
    <property type="entry name" value="Endo/exonu/phosph_ase_sf"/>
</dbReference>
<feature type="domain" description="Endonuclease/exonuclease/phosphatase" evidence="2">
    <location>
        <begin position="113"/>
        <end position="323"/>
    </location>
</feature>
<keyword evidence="3" id="KW-0378">Hydrolase</keyword>
<dbReference type="Gene3D" id="3.60.10.10">
    <property type="entry name" value="Endonuclease/exonuclease/phosphatase"/>
    <property type="match status" value="1"/>
</dbReference>
<accession>A0A238V4P3</accession>
<dbReference type="Proteomes" id="UP000198415">
    <property type="component" value="Unassembled WGS sequence"/>
</dbReference>
<dbReference type="RefSeq" id="WP_089291320.1">
    <property type="nucleotide sequence ID" value="NZ_BOMU01000006.1"/>
</dbReference>
<keyword evidence="1" id="KW-0472">Membrane</keyword>
<dbReference type="SUPFAM" id="SSF56219">
    <property type="entry name" value="DNase I-like"/>
    <property type="match status" value="1"/>
</dbReference>
<protein>
    <submittedName>
        <fullName evidence="3">Uncharacterized conserved protein YafD, endonuclease/exonuclease/phosphatase (EEP) superfamily</fullName>
    </submittedName>
</protein>
<reference evidence="3 4" key="1">
    <citation type="submission" date="2017-06" db="EMBL/GenBank/DDBJ databases">
        <authorList>
            <person name="Kim H.J."/>
            <person name="Triplett B.A."/>
        </authorList>
    </citation>
    <scope>NUCLEOTIDE SEQUENCE [LARGE SCALE GENOMIC DNA]</scope>
    <source>
        <strain evidence="3 4">DSM 43151</strain>
    </source>
</reference>
<keyword evidence="3" id="KW-0540">Nuclease</keyword>
<keyword evidence="1" id="KW-0812">Transmembrane</keyword>
<name>A0A238V4P3_9ACTN</name>
<keyword evidence="3" id="KW-0269">Exonuclease</keyword>
<proteinExistence type="predicted"/>
<dbReference type="InterPro" id="IPR005135">
    <property type="entry name" value="Endo/exonuclease/phosphatase"/>
</dbReference>
<evidence type="ECO:0000313" key="3">
    <source>
        <dbReference type="EMBL" id="SNR28489.1"/>
    </source>
</evidence>
<feature type="transmembrane region" description="Helical" evidence="1">
    <location>
        <begin position="48"/>
        <end position="68"/>
    </location>
</feature>
<dbReference type="AlphaFoldDB" id="A0A238V4P3"/>
<dbReference type="GO" id="GO:0004527">
    <property type="term" value="F:exonuclease activity"/>
    <property type="evidence" value="ECO:0007669"/>
    <property type="project" value="UniProtKB-KW"/>
</dbReference>
<keyword evidence="1" id="KW-1133">Transmembrane helix</keyword>
<gene>
    <name evidence="3" type="ORF">SAMN06264365_101561</name>
</gene>
<evidence type="ECO:0000256" key="1">
    <source>
        <dbReference type="SAM" id="Phobius"/>
    </source>
</evidence>
<dbReference type="Pfam" id="PF03372">
    <property type="entry name" value="Exo_endo_phos"/>
    <property type="match status" value="1"/>
</dbReference>
<feature type="transmembrane region" description="Helical" evidence="1">
    <location>
        <begin position="75"/>
        <end position="97"/>
    </location>
</feature>
<dbReference type="EMBL" id="FZNR01000001">
    <property type="protein sequence ID" value="SNR28489.1"/>
    <property type="molecule type" value="Genomic_DNA"/>
</dbReference>
<evidence type="ECO:0000259" key="2">
    <source>
        <dbReference type="Pfam" id="PF03372"/>
    </source>
</evidence>
<keyword evidence="4" id="KW-1185">Reference proteome</keyword>
<dbReference type="GO" id="GO:0004519">
    <property type="term" value="F:endonuclease activity"/>
    <property type="evidence" value="ECO:0007669"/>
    <property type="project" value="UniProtKB-KW"/>
</dbReference>
<sequence>MTITDAPADASPAVRGRRTTVTVLLWLLLIPGLVWTVFRLGGWEPGRLIQLLAFTPYVAIGSLIPAVLALACRRWAAGVVAALIAVVLAACVLPRALPDLDKGATAGTEVRLMTSNLLFGTADAADVVRLVRENDVAVLAVQELSPSAVTRLAAAGLGDLLPYHSLAAEQGASGSGLYSRFPLTDPGSRRNPGGYRFLQTYGTIAPDGASPVFVESVHPLAPALPQWFAGWRSDLAHEPHSDGDNPRRILLGDFNSTLDHGALRELISHGYRDAADTVGKGLIGSWGPYDGDLIPPVTIDHVLADEQIGVKDISVHGVKGSDHRAVIATLILPAAS</sequence>
<keyword evidence="3" id="KW-0255">Endonuclease</keyword>
<dbReference type="OrthoDB" id="2340043at2"/>
<organism evidence="3 4">
    <name type="scientific">Actinoplanes regularis</name>
    <dbReference type="NCBI Taxonomy" id="52697"/>
    <lineage>
        <taxon>Bacteria</taxon>
        <taxon>Bacillati</taxon>
        <taxon>Actinomycetota</taxon>
        <taxon>Actinomycetes</taxon>
        <taxon>Micromonosporales</taxon>
        <taxon>Micromonosporaceae</taxon>
        <taxon>Actinoplanes</taxon>
    </lineage>
</organism>
<feature type="transmembrane region" description="Helical" evidence="1">
    <location>
        <begin position="21"/>
        <end position="42"/>
    </location>
</feature>
<evidence type="ECO:0000313" key="4">
    <source>
        <dbReference type="Proteomes" id="UP000198415"/>
    </source>
</evidence>